<sequence length="232" mass="26551">MKTIWKKHNIIIACLVNLVVIIGVIYATFTSSSEIRSDMLGSFSDLGTWLAGLGTIGLFGVAWIAKNDWKKAIDHQNSRTAISKIATAARYAKEILKEDELANLKKIKKELDSYRIFGTEGRGIWEHRDDGRDYELQKQRTILEEKLTYNKGRLRGYSTTVSEYILLLSTETQRKEITKLLRDIDDNIHAHSYIEKDLNENTEAELRALKDLFSNILLLANNELKNMSKSID</sequence>
<organism evidence="2 3">
    <name type="scientific">Desulfotalea psychrophila (strain LSv54 / DSM 12343)</name>
    <dbReference type="NCBI Taxonomy" id="177439"/>
    <lineage>
        <taxon>Bacteria</taxon>
        <taxon>Pseudomonadati</taxon>
        <taxon>Thermodesulfobacteriota</taxon>
        <taxon>Desulfobulbia</taxon>
        <taxon>Desulfobulbales</taxon>
        <taxon>Desulfocapsaceae</taxon>
        <taxon>Desulfotalea</taxon>
    </lineage>
</organism>
<dbReference type="EMBL" id="CR522870">
    <property type="protein sequence ID" value="CAG36981.1"/>
    <property type="molecule type" value="Genomic_DNA"/>
</dbReference>
<dbReference type="AlphaFoldDB" id="Q6AKZ4"/>
<reference evidence="3" key="1">
    <citation type="journal article" date="2004" name="Environ. Microbiol.">
        <title>The genome of Desulfotalea psychrophila, a sulfate-reducing bacterium from permanently cold Arctic sediments.</title>
        <authorList>
            <person name="Rabus R."/>
            <person name="Ruepp A."/>
            <person name="Frickey T."/>
            <person name="Rattei T."/>
            <person name="Fartmann B."/>
            <person name="Stark M."/>
            <person name="Bauer M."/>
            <person name="Zibat A."/>
            <person name="Lombardot T."/>
            <person name="Becker I."/>
            <person name="Amann J."/>
            <person name="Gellner K."/>
            <person name="Teeling H."/>
            <person name="Leuschner W.D."/>
            <person name="Gloeckner F.-O."/>
            <person name="Lupas A.N."/>
            <person name="Amann R."/>
            <person name="Klenk H.-P."/>
        </authorList>
    </citation>
    <scope>NUCLEOTIDE SEQUENCE [LARGE SCALE GENOMIC DNA]</scope>
    <source>
        <strain evidence="3">DSM 12343 / LSv54</strain>
    </source>
</reference>
<dbReference type="HOGENOM" id="CLU_1193266_0_0_7"/>
<keyword evidence="1" id="KW-0472">Membrane</keyword>
<dbReference type="STRING" id="177439.DP2252"/>
<feature type="transmembrane region" description="Helical" evidence="1">
    <location>
        <begin position="49"/>
        <end position="65"/>
    </location>
</feature>
<dbReference type="Proteomes" id="UP000000602">
    <property type="component" value="Chromosome"/>
</dbReference>
<keyword evidence="1" id="KW-1133">Transmembrane helix</keyword>
<dbReference type="KEGG" id="dps:DP2252"/>
<dbReference type="RefSeq" id="WP_011189493.1">
    <property type="nucleotide sequence ID" value="NC_006138.1"/>
</dbReference>
<evidence type="ECO:0000313" key="3">
    <source>
        <dbReference type="Proteomes" id="UP000000602"/>
    </source>
</evidence>
<name>Q6AKZ4_DESPS</name>
<evidence type="ECO:0000313" key="2">
    <source>
        <dbReference type="EMBL" id="CAG36981.1"/>
    </source>
</evidence>
<accession>Q6AKZ4</accession>
<feature type="transmembrane region" description="Helical" evidence="1">
    <location>
        <begin position="9"/>
        <end position="29"/>
    </location>
</feature>
<proteinExistence type="predicted"/>
<gene>
    <name evidence="2" type="ordered locus">DP2252</name>
</gene>
<evidence type="ECO:0000256" key="1">
    <source>
        <dbReference type="SAM" id="Phobius"/>
    </source>
</evidence>
<keyword evidence="3" id="KW-1185">Reference proteome</keyword>
<keyword evidence="1" id="KW-0812">Transmembrane</keyword>
<protein>
    <submittedName>
        <fullName evidence="2">Uncharacterized protein</fullName>
    </submittedName>
</protein>